<evidence type="ECO:0000313" key="2">
    <source>
        <dbReference type="Proteomes" id="UP000507470"/>
    </source>
</evidence>
<proteinExistence type="predicted"/>
<sequence>MEGDLDIVIIEHSNLTQVDFQDGIHLSRESGVPVYDRNIKEKLNTILCINYLHETQPKQVQGNKYQRHWNHNHRRKKDREFYDSNKRVTNIKDIGTIIIDVKKTGNFMTQTETTIEEGIEKTTKGTIKMFDMKTWNIIDQGMTLKTVLHITKEEII</sequence>
<evidence type="ECO:0000313" key="1">
    <source>
        <dbReference type="EMBL" id="CAC5374229.1"/>
    </source>
</evidence>
<dbReference type="AlphaFoldDB" id="A0A6J8AVA3"/>
<organism evidence="1 2">
    <name type="scientific">Mytilus coruscus</name>
    <name type="common">Sea mussel</name>
    <dbReference type="NCBI Taxonomy" id="42192"/>
    <lineage>
        <taxon>Eukaryota</taxon>
        <taxon>Metazoa</taxon>
        <taxon>Spiralia</taxon>
        <taxon>Lophotrochozoa</taxon>
        <taxon>Mollusca</taxon>
        <taxon>Bivalvia</taxon>
        <taxon>Autobranchia</taxon>
        <taxon>Pteriomorphia</taxon>
        <taxon>Mytilida</taxon>
        <taxon>Mytiloidea</taxon>
        <taxon>Mytilidae</taxon>
        <taxon>Mytilinae</taxon>
        <taxon>Mytilus</taxon>
    </lineage>
</organism>
<dbReference type="Proteomes" id="UP000507470">
    <property type="component" value="Unassembled WGS sequence"/>
</dbReference>
<dbReference type="EMBL" id="CACVKT020001995">
    <property type="protein sequence ID" value="CAC5374229.1"/>
    <property type="molecule type" value="Genomic_DNA"/>
</dbReference>
<keyword evidence="2" id="KW-1185">Reference proteome</keyword>
<gene>
    <name evidence="1" type="ORF">MCOR_11694</name>
</gene>
<name>A0A6J8AVA3_MYTCO</name>
<reference evidence="1 2" key="1">
    <citation type="submission" date="2020-06" db="EMBL/GenBank/DDBJ databases">
        <authorList>
            <person name="Li R."/>
            <person name="Bekaert M."/>
        </authorList>
    </citation>
    <scope>NUCLEOTIDE SEQUENCE [LARGE SCALE GENOMIC DNA]</scope>
    <source>
        <strain evidence="2">wild</strain>
    </source>
</reference>
<protein>
    <submittedName>
        <fullName evidence="1">Uncharacterized protein</fullName>
    </submittedName>
</protein>
<accession>A0A6J8AVA3</accession>